<keyword evidence="3 9" id="KW-1133">Transmembrane helix</keyword>
<feature type="transmembrane region" description="Helical" evidence="9">
    <location>
        <begin position="204"/>
        <end position="224"/>
    </location>
</feature>
<dbReference type="PANTHER" id="PTHR24243:SF224">
    <property type="entry name" value="G-PROTEIN COUPLED RECEPTOR 19-RELATED"/>
    <property type="match status" value="1"/>
</dbReference>
<dbReference type="Gene3D" id="1.20.1070.10">
    <property type="entry name" value="Rhodopsin 7-helix transmembrane proteins"/>
    <property type="match status" value="1"/>
</dbReference>
<dbReference type="EMBL" id="CAJFDI010000002">
    <property type="protein sequence ID" value="CAD5214865.1"/>
    <property type="molecule type" value="Genomic_DNA"/>
</dbReference>
<dbReference type="InterPro" id="IPR000276">
    <property type="entry name" value="GPCR_Rhodpsn"/>
</dbReference>
<feature type="transmembrane region" description="Helical" evidence="9">
    <location>
        <begin position="293"/>
        <end position="313"/>
    </location>
</feature>
<dbReference type="EMBL" id="CAJFCV020000002">
    <property type="protein sequence ID" value="CAG9095881.1"/>
    <property type="molecule type" value="Genomic_DNA"/>
</dbReference>
<keyword evidence="6" id="KW-0675">Receptor</keyword>
<evidence type="ECO:0000256" key="1">
    <source>
        <dbReference type="ARBA" id="ARBA00004141"/>
    </source>
</evidence>
<dbReference type="GO" id="GO:0005886">
    <property type="term" value="C:plasma membrane"/>
    <property type="evidence" value="ECO:0007669"/>
    <property type="project" value="TreeGrafter"/>
</dbReference>
<dbReference type="InterPro" id="IPR017452">
    <property type="entry name" value="GPCR_Rhodpsn_7TM"/>
</dbReference>
<reference evidence="12" key="2">
    <citation type="submission" date="2020-08" db="EMBL/GenBank/DDBJ databases">
        <authorList>
            <person name="Kikuchi T."/>
        </authorList>
    </citation>
    <scope>NUCLEOTIDE SEQUENCE</scope>
    <source>
        <strain evidence="11">Ka4C1</strain>
    </source>
</reference>
<dbReference type="AlphaFoldDB" id="A0A1I7RPE3"/>
<evidence type="ECO:0000256" key="8">
    <source>
        <dbReference type="SAM" id="MobiDB-lite"/>
    </source>
</evidence>
<evidence type="ECO:0000256" key="5">
    <source>
        <dbReference type="ARBA" id="ARBA00023136"/>
    </source>
</evidence>
<sequence length="410" mass="46089">MNETTEAESDFMCEDGSLLDRFEVRLTVMAIYIMVFLLCLVGNLFTIIVICVHRSMRTATNFFLGNLAFADLLVAVFCILQNMFHIVGSDSGHWPLGAIVCKLYVLVLHMVPCTGIGILVCVSLEKYIAVLHPLLALKLLTPRLRALMMAGIWIGSLVINLPYYFTTVEKRYNQFAACTRDMSSLYGPLSFTIKEMITLSFVTWYLIPLITIAILYSRIGLVLWRSSMKPLSVRPSTTSPSAQEALTTMTLPELSNGNGNGELDSMADSNRSMDETPSSVAKGGDILESRKKIIRLLIAIVTSFAVLTLPHHARLLHVMWSTEHECNSKWTSLLQPFTYISLFLSSSINPILYAFMSQRFRAAVKDIMKCRSRGYLRKYTRTRTILSDIPEHPSRSPSLSHTNNVRTTCM</sequence>
<evidence type="ECO:0000313" key="13">
    <source>
        <dbReference type="Proteomes" id="UP000095284"/>
    </source>
</evidence>
<dbReference type="SMR" id="A0A1I7RPE3"/>
<dbReference type="Proteomes" id="UP000582659">
    <property type="component" value="Unassembled WGS sequence"/>
</dbReference>
<feature type="domain" description="G-protein coupled receptors family 1 profile" evidence="10">
    <location>
        <begin position="42"/>
        <end position="353"/>
    </location>
</feature>
<feature type="transmembrane region" description="Helical" evidence="9">
    <location>
        <begin position="29"/>
        <end position="51"/>
    </location>
</feature>
<evidence type="ECO:0000256" key="6">
    <source>
        <dbReference type="ARBA" id="ARBA00023170"/>
    </source>
</evidence>
<dbReference type="PANTHER" id="PTHR24243">
    <property type="entry name" value="G-PROTEIN COUPLED RECEPTOR"/>
    <property type="match status" value="1"/>
</dbReference>
<proteinExistence type="predicted"/>
<keyword evidence="4" id="KW-0297">G-protein coupled receptor</keyword>
<dbReference type="WBParaSite" id="BXY_0258400.1">
    <property type="protein sequence ID" value="BXY_0258400.1"/>
    <property type="gene ID" value="BXY_0258400"/>
</dbReference>
<evidence type="ECO:0000256" key="3">
    <source>
        <dbReference type="ARBA" id="ARBA00022989"/>
    </source>
</evidence>
<dbReference type="eggNOG" id="KOG3656">
    <property type="taxonomic scope" value="Eukaryota"/>
</dbReference>
<gene>
    <name evidence="11" type="ORF">BXYJ_LOCUS3743</name>
</gene>
<dbReference type="SUPFAM" id="SSF81321">
    <property type="entry name" value="Family A G protein-coupled receptor-like"/>
    <property type="match status" value="1"/>
</dbReference>
<feature type="transmembrane region" description="Helical" evidence="9">
    <location>
        <begin position="333"/>
        <end position="355"/>
    </location>
</feature>
<dbReference type="Proteomes" id="UP000659654">
    <property type="component" value="Unassembled WGS sequence"/>
</dbReference>
<reference evidence="15" key="1">
    <citation type="submission" date="2016-11" db="UniProtKB">
        <authorList>
            <consortium name="WormBaseParasite"/>
        </authorList>
    </citation>
    <scope>IDENTIFICATION</scope>
</reference>
<keyword evidence="14" id="KW-1185">Reference proteome</keyword>
<feature type="region of interest" description="Disordered" evidence="8">
    <location>
        <begin position="391"/>
        <end position="410"/>
    </location>
</feature>
<evidence type="ECO:0000256" key="7">
    <source>
        <dbReference type="ARBA" id="ARBA00023224"/>
    </source>
</evidence>
<feature type="transmembrane region" description="Helical" evidence="9">
    <location>
        <begin position="63"/>
        <end position="84"/>
    </location>
</feature>
<evidence type="ECO:0000259" key="10">
    <source>
        <dbReference type="PROSITE" id="PS50262"/>
    </source>
</evidence>
<accession>A0A1I7RPE3</accession>
<keyword evidence="2 9" id="KW-0812">Transmembrane</keyword>
<dbReference type="Pfam" id="PF00001">
    <property type="entry name" value="7tm_1"/>
    <property type="match status" value="1"/>
</dbReference>
<evidence type="ECO:0000256" key="4">
    <source>
        <dbReference type="ARBA" id="ARBA00023040"/>
    </source>
</evidence>
<keyword evidence="7" id="KW-0807">Transducer</keyword>
<feature type="compositionally biased region" description="Polar residues" evidence="8">
    <location>
        <begin position="267"/>
        <end position="279"/>
    </location>
</feature>
<name>A0A1I7RPE3_BURXY</name>
<protein>
    <submittedName>
        <fullName evidence="11">(pine wood nematode) hypothetical protein</fullName>
    </submittedName>
    <submittedName>
        <fullName evidence="15">G_PROTEIN_RECEP_F1_2 domain-containing protein</fullName>
    </submittedName>
</protein>
<dbReference type="PROSITE" id="PS50262">
    <property type="entry name" value="G_PROTEIN_RECEP_F1_2"/>
    <property type="match status" value="1"/>
</dbReference>
<feature type="transmembrane region" description="Helical" evidence="9">
    <location>
        <begin position="104"/>
        <end position="124"/>
    </location>
</feature>
<evidence type="ECO:0000256" key="2">
    <source>
        <dbReference type="ARBA" id="ARBA00022692"/>
    </source>
</evidence>
<evidence type="ECO:0000256" key="9">
    <source>
        <dbReference type="SAM" id="Phobius"/>
    </source>
</evidence>
<dbReference type="GO" id="GO:0004930">
    <property type="term" value="F:G protein-coupled receptor activity"/>
    <property type="evidence" value="ECO:0007669"/>
    <property type="project" value="UniProtKB-KW"/>
</dbReference>
<feature type="region of interest" description="Disordered" evidence="8">
    <location>
        <begin position="255"/>
        <end position="282"/>
    </location>
</feature>
<evidence type="ECO:0000313" key="15">
    <source>
        <dbReference type="WBParaSite" id="BXY_0258400.1"/>
    </source>
</evidence>
<comment type="subcellular location">
    <subcellularLocation>
        <location evidence="1">Membrane</location>
        <topology evidence="1">Multi-pass membrane protein</topology>
    </subcellularLocation>
</comment>
<evidence type="ECO:0000313" key="14">
    <source>
        <dbReference type="Proteomes" id="UP000659654"/>
    </source>
</evidence>
<organism evidence="13 15">
    <name type="scientific">Bursaphelenchus xylophilus</name>
    <name type="common">Pinewood nematode worm</name>
    <name type="synonym">Aphelenchoides xylophilus</name>
    <dbReference type="NCBI Taxonomy" id="6326"/>
    <lineage>
        <taxon>Eukaryota</taxon>
        <taxon>Metazoa</taxon>
        <taxon>Ecdysozoa</taxon>
        <taxon>Nematoda</taxon>
        <taxon>Chromadorea</taxon>
        <taxon>Rhabditida</taxon>
        <taxon>Tylenchina</taxon>
        <taxon>Tylenchomorpha</taxon>
        <taxon>Aphelenchoidea</taxon>
        <taxon>Aphelenchoididae</taxon>
        <taxon>Bursaphelenchus</taxon>
    </lineage>
</organism>
<evidence type="ECO:0000313" key="11">
    <source>
        <dbReference type="EMBL" id="CAD5214865.1"/>
    </source>
</evidence>
<feature type="transmembrane region" description="Helical" evidence="9">
    <location>
        <begin position="144"/>
        <end position="165"/>
    </location>
</feature>
<dbReference type="PRINTS" id="PR00237">
    <property type="entry name" value="GPCRRHODOPSN"/>
</dbReference>
<keyword evidence="5 9" id="KW-0472">Membrane</keyword>
<feature type="compositionally biased region" description="Polar residues" evidence="8">
    <location>
        <begin position="395"/>
        <end position="410"/>
    </location>
</feature>
<dbReference type="Proteomes" id="UP000095284">
    <property type="component" value="Unplaced"/>
</dbReference>
<evidence type="ECO:0000313" key="12">
    <source>
        <dbReference type="EMBL" id="CAG9095881.1"/>
    </source>
</evidence>
<dbReference type="OrthoDB" id="5964776at2759"/>